<feature type="domain" description="Ketoreductase" evidence="3">
    <location>
        <begin position="17"/>
        <end position="203"/>
    </location>
</feature>
<gene>
    <name evidence="4" type="ORF">COV89_03340</name>
</gene>
<comment type="similarity">
    <text evidence="1">Belongs to the short-chain dehydrogenases/reductases (SDR) family.</text>
</comment>
<name>A0A2H0KF75_9BACT</name>
<dbReference type="Gene3D" id="3.40.50.720">
    <property type="entry name" value="NAD(P)-binding Rossmann-like Domain"/>
    <property type="match status" value="1"/>
</dbReference>
<dbReference type="PROSITE" id="PS00061">
    <property type="entry name" value="ADH_SHORT"/>
    <property type="match status" value="1"/>
</dbReference>
<evidence type="ECO:0000256" key="2">
    <source>
        <dbReference type="ARBA" id="ARBA00023002"/>
    </source>
</evidence>
<dbReference type="Proteomes" id="UP000231371">
    <property type="component" value="Unassembled WGS sequence"/>
</dbReference>
<organism evidence="4 5">
    <name type="scientific">Candidatus Shapirobacteria bacterium CG11_big_fil_rev_8_21_14_0_20_40_12</name>
    <dbReference type="NCBI Taxonomy" id="1974889"/>
    <lineage>
        <taxon>Bacteria</taxon>
        <taxon>Candidatus Shapironibacteriota</taxon>
    </lineage>
</organism>
<dbReference type="NCBIfam" id="NF009466">
    <property type="entry name" value="PRK12826.1-2"/>
    <property type="match status" value="1"/>
</dbReference>
<sequence>MPIIERSPHKEFDLSGKVAIVTGSSRGIGRAIALKLGFYGVNVVINSTDKSIPQAEEVKSSIEGFGRKAIVVTGNICEEETAKNIVSRTISEFGRIDILVNNAGIRNDGLLIKMTLDQWQSVINTNLTSAFLMTREVVIQMLKQKSGSIIYISSIAGQIGNAGQANYAASKAGLEALAKSGAAEYAKRGIRFNTLALGLVKTDLTKDLTDKQKEVFFQLAPLKRLITPEEVAETVLFLASDRSSGITGTTINVDGGAVRR</sequence>
<evidence type="ECO:0000256" key="1">
    <source>
        <dbReference type="ARBA" id="ARBA00006484"/>
    </source>
</evidence>
<comment type="caution">
    <text evidence="4">The sequence shown here is derived from an EMBL/GenBank/DDBJ whole genome shotgun (WGS) entry which is preliminary data.</text>
</comment>
<dbReference type="InterPro" id="IPR036291">
    <property type="entry name" value="NAD(P)-bd_dom_sf"/>
</dbReference>
<evidence type="ECO:0000259" key="3">
    <source>
        <dbReference type="SMART" id="SM00822"/>
    </source>
</evidence>
<accession>A0A2H0KF75</accession>
<dbReference type="InterPro" id="IPR020904">
    <property type="entry name" value="Sc_DH/Rdtase_CS"/>
</dbReference>
<dbReference type="FunFam" id="3.40.50.720:FF:000173">
    <property type="entry name" value="3-oxoacyl-[acyl-carrier protein] reductase"/>
    <property type="match status" value="1"/>
</dbReference>
<dbReference type="Pfam" id="PF13561">
    <property type="entry name" value="adh_short_C2"/>
    <property type="match status" value="1"/>
</dbReference>
<protein>
    <submittedName>
        <fullName evidence="4">Beta-ketoacyl-ACP reductase</fullName>
    </submittedName>
</protein>
<dbReference type="NCBIfam" id="NF005559">
    <property type="entry name" value="PRK07231.1"/>
    <property type="match status" value="1"/>
</dbReference>
<dbReference type="SMART" id="SM00822">
    <property type="entry name" value="PKS_KR"/>
    <property type="match status" value="1"/>
</dbReference>
<dbReference type="SUPFAM" id="SSF51735">
    <property type="entry name" value="NAD(P)-binding Rossmann-fold domains"/>
    <property type="match status" value="1"/>
</dbReference>
<dbReference type="AlphaFoldDB" id="A0A2H0KF75"/>
<evidence type="ECO:0000313" key="4">
    <source>
        <dbReference type="EMBL" id="PIQ69896.1"/>
    </source>
</evidence>
<dbReference type="GO" id="GO:0016491">
    <property type="term" value="F:oxidoreductase activity"/>
    <property type="evidence" value="ECO:0007669"/>
    <property type="project" value="UniProtKB-KW"/>
</dbReference>
<dbReference type="GO" id="GO:0032787">
    <property type="term" value="P:monocarboxylic acid metabolic process"/>
    <property type="evidence" value="ECO:0007669"/>
    <property type="project" value="UniProtKB-ARBA"/>
</dbReference>
<dbReference type="InterPro" id="IPR057326">
    <property type="entry name" value="KR_dom"/>
</dbReference>
<proteinExistence type="inferred from homology"/>
<dbReference type="PRINTS" id="PR00081">
    <property type="entry name" value="GDHRDH"/>
</dbReference>
<dbReference type="PANTHER" id="PTHR42879:SF2">
    <property type="entry name" value="3-OXOACYL-[ACYL-CARRIER-PROTEIN] REDUCTASE FABG"/>
    <property type="match status" value="1"/>
</dbReference>
<reference evidence="4 5" key="1">
    <citation type="submission" date="2017-09" db="EMBL/GenBank/DDBJ databases">
        <title>Depth-based differentiation of microbial function through sediment-hosted aquifers and enrichment of novel symbionts in the deep terrestrial subsurface.</title>
        <authorList>
            <person name="Probst A.J."/>
            <person name="Ladd B."/>
            <person name="Jarett J.K."/>
            <person name="Geller-Mcgrath D.E."/>
            <person name="Sieber C.M."/>
            <person name="Emerson J.B."/>
            <person name="Anantharaman K."/>
            <person name="Thomas B.C."/>
            <person name="Malmstrom R."/>
            <person name="Stieglmeier M."/>
            <person name="Klingl A."/>
            <person name="Woyke T."/>
            <person name="Ryan C.M."/>
            <person name="Banfield J.F."/>
        </authorList>
    </citation>
    <scope>NUCLEOTIDE SEQUENCE [LARGE SCALE GENOMIC DNA]</scope>
    <source>
        <strain evidence="4">CG11_big_fil_rev_8_21_14_0_20_40_12</strain>
    </source>
</reference>
<dbReference type="EMBL" id="PCVI01000053">
    <property type="protein sequence ID" value="PIQ69896.1"/>
    <property type="molecule type" value="Genomic_DNA"/>
</dbReference>
<dbReference type="InterPro" id="IPR050259">
    <property type="entry name" value="SDR"/>
</dbReference>
<dbReference type="PANTHER" id="PTHR42879">
    <property type="entry name" value="3-OXOACYL-(ACYL-CARRIER-PROTEIN) REDUCTASE"/>
    <property type="match status" value="1"/>
</dbReference>
<dbReference type="PRINTS" id="PR00080">
    <property type="entry name" value="SDRFAMILY"/>
</dbReference>
<dbReference type="InterPro" id="IPR002347">
    <property type="entry name" value="SDR_fam"/>
</dbReference>
<evidence type="ECO:0000313" key="5">
    <source>
        <dbReference type="Proteomes" id="UP000231371"/>
    </source>
</evidence>
<keyword evidence="2" id="KW-0560">Oxidoreductase</keyword>